<name>A0A514CSQ1_9CAUD</name>
<organism evidence="1 2">
    <name type="scientific">Achromobacter phage Motura</name>
    <dbReference type="NCBI Taxonomy" id="2591403"/>
    <lineage>
        <taxon>Viruses</taxon>
        <taxon>Duplodnaviria</taxon>
        <taxon>Heunggongvirae</taxon>
        <taxon>Uroviricota</taxon>
        <taxon>Caudoviricetes</taxon>
        <taxon>Moturavirus</taxon>
        <taxon>Moturavirus motura</taxon>
    </lineage>
</organism>
<evidence type="ECO:0000313" key="2">
    <source>
        <dbReference type="Proteomes" id="UP000320799"/>
    </source>
</evidence>
<accession>A0A514CSQ1</accession>
<proteinExistence type="predicted"/>
<dbReference type="GeneID" id="56135960"/>
<dbReference type="EMBL" id="MN094788">
    <property type="protein sequence ID" value="QDH83503.1"/>
    <property type="molecule type" value="Genomic_DNA"/>
</dbReference>
<sequence>MPYRNMTSHNIAVDAIEQALRHLIQSQRGFTFDFKNGNGLQIKRQLSHYAQFKPGYEVIVQFLEHRADDGCYVVCAVEHFSLANQESAIEAFMTRLMGPNPHRATDLGQSVESFFVRKE</sequence>
<dbReference type="Proteomes" id="UP000320799">
    <property type="component" value="Segment"/>
</dbReference>
<protein>
    <submittedName>
        <fullName evidence="1">Uncharacterized protein</fullName>
    </submittedName>
</protein>
<dbReference type="RefSeq" id="YP_009903684.1">
    <property type="nucleotide sequence ID" value="NC_049849.1"/>
</dbReference>
<dbReference type="KEGG" id="vg:56135960"/>
<evidence type="ECO:0000313" key="1">
    <source>
        <dbReference type="EMBL" id="QDH83503.1"/>
    </source>
</evidence>
<keyword evidence="2" id="KW-1185">Reference proteome</keyword>
<reference evidence="1 2" key="1">
    <citation type="submission" date="2019-06" db="EMBL/GenBank/DDBJ databases">
        <authorList>
            <person name="Kincaid V.D."/>
            <person name="Fuller A."/>
            <person name="Hodges K."/>
            <person name="Bansal M."/>
            <person name="Essig J."/>
            <person name="Johnson A."/>
        </authorList>
    </citation>
    <scope>NUCLEOTIDE SEQUENCE [LARGE SCALE GENOMIC DNA]</scope>
</reference>